<name>D5QC22_NOVHA</name>
<sequence>MNILIKSGYYIFRITYDRCLTGRHACPTTRRFPMPVFFINIHYYI</sequence>
<evidence type="ECO:0000313" key="1">
    <source>
        <dbReference type="EMBL" id="EFG85432.1"/>
    </source>
</evidence>
<evidence type="ECO:0000313" key="2">
    <source>
        <dbReference type="Proteomes" id="UP000006468"/>
    </source>
</evidence>
<dbReference type="HOGENOM" id="CLU_3201055_0_0_5"/>
<organism evidence="1 2">
    <name type="scientific">Novacetimonas hansenii ATCC 23769</name>
    <dbReference type="NCBI Taxonomy" id="714995"/>
    <lineage>
        <taxon>Bacteria</taxon>
        <taxon>Pseudomonadati</taxon>
        <taxon>Pseudomonadota</taxon>
        <taxon>Alphaproteobacteria</taxon>
        <taxon>Acetobacterales</taxon>
        <taxon>Acetobacteraceae</taxon>
        <taxon>Novacetimonas</taxon>
    </lineage>
</organism>
<dbReference type="AlphaFoldDB" id="D5QC22"/>
<accession>D5QC22</accession>
<comment type="caution">
    <text evidence="1">The sequence shown here is derived from an EMBL/GenBank/DDBJ whole genome shotgun (WGS) entry which is preliminary data.</text>
</comment>
<proteinExistence type="predicted"/>
<dbReference type="Proteomes" id="UP000006468">
    <property type="component" value="Chromosome"/>
</dbReference>
<reference evidence="1 2" key="1">
    <citation type="journal article" date="2010" name="J. Bacteriol.">
        <title>Genome sequence of a cellulose-producing bacterium, Gluconacetobacter hansenii ATCC 23769.</title>
        <authorList>
            <person name="Iyer P.R."/>
            <person name="Geib S.M."/>
            <person name="Catchmark J."/>
            <person name="Kao T.H."/>
            <person name="Tien M."/>
        </authorList>
    </citation>
    <scope>NUCLEOTIDE SEQUENCE [LARGE SCALE GENOMIC DNA]</scope>
    <source>
        <strain evidence="1 2">ATCC 23769</strain>
    </source>
</reference>
<protein>
    <submittedName>
        <fullName evidence="1">Uncharacterized protein</fullName>
    </submittedName>
</protein>
<gene>
    <name evidence="1" type="ORF">GXY_03343</name>
</gene>
<dbReference type="EMBL" id="ADTV01000007">
    <property type="protein sequence ID" value="EFG85432.1"/>
    <property type="molecule type" value="Genomic_DNA"/>
</dbReference>